<dbReference type="OrthoDB" id="9765647at2"/>
<name>A0A1H2M8U7_9ACTN</name>
<gene>
    <name evidence="4" type="ORF">SAMN04488544_1564</name>
</gene>
<keyword evidence="1" id="KW-0378">Hydrolase</keyword>
<dbReference type="AlphaFoldDB" id="A0A1H2M8U7"/>
<keyword evidence="5" id="KW-1185">Reference proteome</keyword>
<dbReference type="RefSeq" id="WP_091073948.1">
    <property type="nucleotide sequence ID" value="NZ_LT629799.1"/>
</dbReference>
<evidence type="ECO:0000259" key="3">
    <source>
        <dbReference type="Pfam" id="PF00326"/>
    </source>
</evidence>
<keyword evidence="4" id="KW-0645">Protease</keyword>
<dbReference type="EMBL" id="LT629799">
    <property type="protein sequence ID" value="SDU89351.1"/>
    <property type="molecule type" value="Genomic_DNA"/>
</dbReference>
<dbReference type="InterPro" id="IPR002470">
    <property type="entry name" value="Peptidase_S9A"/>
</dbReference>
<dbReference type="SUPFAM" id="SSF82171">
    <property type="entry name" value="DPP6 N-terminal domain-like"/>
    <property type="match status" value="1"/>
</dbReference>
<dbReference type="Gene3D" id="3.40.50.1820">
    <property type="entry name" value="alpha/beta hydrolase"/>
    <property type="match status" value="1"/>
</dbReference>
<dbReference type="Pfam" id="PF00326">
    <property type="entry name" value="Peptidase_S9"/>
    <property type="match status" value="1"/>
</dbReference>
<dbReference type="Pfam" id="PF07676">
    <property type="entry name" value="PD40"/>
    <property type="match status" value="1"/>
</dbReference>
<dbReference type="PRINTS" id="PR00862">
    <property type="entry name" value="PROLIGOPTASE"/>
</dbReference>
<proteinExistence type="predicted"/>
<dbReference type="GO" id="GO:0004252">
    <property type="term" value="F:serine-type endopeptidase activity"/>
    <property type="evidence" value="ECO:0007669"/>
    <property type="project" value="InterPro"/>
</dbReference>
<dbReference type="InterPro" id="IPR011042">
    <property type="entry name" value="6-blade_b-propeller_TolB-like"/>
</dbReference>
<keyword evidence="4" id="KW-0031">Aminopeptidase</keyword>
<dbReference type="STRING" id="546874.SAMN04488544_1564"/>
<reference evidence="5" key="1">
    <citation type="submission" date="2016-10" db="EMBL/GenBank/DDBJ databases">
        <authorList>
            <person name="Varghese N."/>
            <person name="Submissions S."/>
        </authorList>
    </citation>
    <scope>NUCLEOTIDE SEQUENCE [LARGE SCALE GENOMIC DNA]</scope>
    <source>
        <strain evidence="5">DSM 21743</strain>
    </source>
</reference>
<evidence type="ECO:0000313" key="4">
    <source>
        <dbReference type="EMBL" id="SDU89351.1"/>
    </source>
</evidence>
<dbReference type="PANTHER" id="PTHR42776">
    <property type="entry name" value="SERINE PEPTIDASE S9 FAMILY MEMBER"/>
    <property type="match status" value="1"/>
</dbReference>
<evidence type="ECO:0000256" key="2">
    <source>
        <dbReference type="ARBA" id="ARBA00022825"/>
    </source>
</evidence>
<protein>
    <submittedName>
        <fullName evidence="4">Dipeptidyl aminopeptidase/acylaminoacyl peptidase</fullName>
    </submittedName>
</protein>
<dbReference type="PANTHER" id="PTHR42776:SF27">
    <property type="entry name" value="DIPEPTIDYL PEPTIDASE FAMILY MEMBER 6"/>
    <property type="match status" value="1"/>
</dbReference>
<dbReference type="Gene3D" id="2.120.10.30">
    <property type="entry name" value="TolB, C-terminal domain"/>
    <property type="match status" value="1"/>
</dbReference>
<feature type="domain" description="Peptidase S9 prolyl oligopeptidase catalytic" evidence="3">
    <location>
        <begin position="417"/>
        <end position="625"/>
    </location>
</feature>
<sequence>MGARALADAVRLGEELVDAWGSWAPTLSPDCRRIAFVSDRTGTPRLFVQDLVLAAEAVEGAEPPAAREVVLTDDPVVEVHWSADGGWLACALATGGGVRTQVWVVRPDGSDARCVAGSADVHAELGPWTRSGHRVSVSVPGEGLGDPTRAFLVDPATGEQHPLAEGELISVLDLSSDEDFVVLRDGQRGRQFCVVVDRVADADHPLLPYPATGSTDRAFVRPAPPGDPTSGDAPLIAYLATDAGLPRRQLLAIPLGPSGWRGQSGVLAPRSDAELEGLDADDAGHRLLAVWNVAGGRSELELVDAWTGETSVVEGLPGAVVSGMLLSRDGSTALMAVEGPERPRELWCLDVATRTWSLATARPPRTAARLVTPTLEFLHGRDGLPLTGWLYRPPGWTGAGPAMLSLHGGPEAQERPTFNPQHQAVAAAGIAVFAPNIRGSSGFGRAFVHADDVHGRRDAFDDVLACAEFLVRLGVAEPGCVAVSGRSYGGYLTLAMLAFSPGVFAAGVAVCGMSDLHTFYRDTEPWIAAAAVTKYGDPERDATLLRALSPMQQVANIDVPLLVAHGELDTNVPFGEATQVVAALRDLGRPVQFLPIPGEGHDYRRAESRRLLLGTMLLFLDEALDP</sequence>
<dbReference type="InterPro" id="IPR001375">
    <property type="entry name" value="Peptidase_S9_cat"/>
</dbReference>
<dbReference type="InterPro" id="IPR029058">
    <property type="entry name" value="AB_hydrolase_fold"/>
</dbReference>
<dbReference type="GO" id="GO:0006508">
    <property type="term" value="P:proteolysis"/>
    <property type="evidence" value="ECO:0007669"/>
    <property type="project" value="InterPro"/>
</dbReference>
<keyword evidence="2" id="KW-0720">Serine protease</keyword>
<dbReference type="Proteomes" id="UP000198825">
    <property type="component" value="Chromosome I"/>
</dbReference>
<dbReference type="InterPro" id="IPR011659">
    <property type="entry name" value="WD40"/>
</dbReference>
<evidence type="ECO:0000313" key="5">
    <source>
        <dbReference type="Proteomes" id="UP000198825"/>
    </source>
</evidence>
<organism evidence="4 5">
    <name type="scientific">Microlunatus sagamiharensis</name>
    <dbReference type="NCBI Taxonomy" id="546874"/>
    <lineage>
        <taxon>Bacteria</taxon>
        <taxon>Bacillati</taxon>
        <taxon>Actinomycetota</taxon>
        <taxon>Actinomycetes</taxon>
        <taxon>Propionibacteriales</taxon>
        <taxon>Propionibacteriaceae</taxon>
        <taxon>Microlunatus</taxon>
    </lineage>
</organism>
<dbReference type="SUPFAM" id="SSF53474">
    <property type="entry name" value="alpha/beta-Hydrolases"/>
    <property type="match status" value="1"/>
</dbReference>
<accession>A0A1H2M8U7</accession>
<evidence type="ECO:0000256" key="1">
    <source>
        <dbReference type="ARBA" id="ARBA00022801"/>
    </source>
</evidence>
<dbReference type="GO" id="GO:0004177">
    <property type="term" value="F:aminopeptidase activity"/>
    <property type="evidence" value="ECO:0007669"/>
    <property type="project" value="UniProtKB-KW"/>
</dbReference>